<name>A0ABP0D7R6_9PEZI</name>
<dbReference type="PANTHER" id="PTHR28272:SF1">
    <property type="entry name" value="RIBONUCLEASES P_MRP PROTEIN SUBUNIT POP3"/>
    <property type="match status" value="1"/>
</dbReference>
<evidence type="ECO:0000313" key="3">
    <source>
        <dbReference type="Proteomes" id="UP001642501"/>
    </source>
</evidence>
<dbReference type="EC" id="3.1.26.5" evidence="2"/>
<keyword evidence="3" id="KW-1185">Reference proteome</keyword>
<dbReference type="PANTHER" id="PTHR28272">
    <property type="entry name" value="RIBONUCLEASES P/MRP PROTEIN SUBUNIT POP3"/>
    <property type="match status" value="1"/>
</dbReference>
<gene>
    <name evidence="2" type="primary">POP3</name>
    <name evidence="2" type="ORF">SEPCBS57363_000989</name>
</gene>
<dbReference type="Proteomes" id="UP001642501">
    <property type="component" value="Unassembled WGS sequence"/>
</dbReference>
<evidence type="ECO:0000313" key="2">
    <source>
        <dbReference type="EMBL" id="CAK7264258.1"/>
    </source>
</evidence>
<sequence length="266" mass="29374">MSRRKVPELDTPFSNVEWPTISQENQDVILQLLCNLLSPIGQHRRHDIQPSQGKRKRRQTRQANKPALKETGNDASLAADRTTGPEEESLPDSTRQKDNVPPPPDLSRFVDIGLVAITRELSKYASPITSILAQDTLPASTTPYTAVFVVRSGHPSAFYSHFPQMVAVASQQTAAGESDMPPVPIRLVGFSHACEDRLSTSLGIPRVSAVALRTNAPQSQGLLKLLEETVPTIEVQWLDEAQTGKFRDTQINMADIRVGPKRKKKI</sequence>
<proteinExistence type="predicted"/>
<dbReference type="EMBL" id="CAWUOM010000009">
    <property type="protein sequence ID" value="CAK7264258.1"/>
    <property type="molecule type" value="Genomic_DNA"/>
</dbReference>
<dbReference type="InterPro" id="IPR013241">
    <property type="entry name" value="RNase_P_Pop3"/>
</dbReference>
<dbReference type="Pfam" id="PF08228">
    <property type="entry name" value="RNase_P_pop3"/>
    <property type="match status" value="1"/>
</dbReference>
<protein>
    <submittedName>
        <fullName evidence="2">RNase P and RNase MRP subunit</fullName>
        <ecNumber evidence="2">3.1.26.5</ecNumber>
    </submittedName>
</protein>
<evidence type="ECO:0000256" key="1">
    <source>
        <dbReference type="SAM" id="MobiDB-lite"/>
    </source>
</evidence>
<dbReference type="GO" id="GO:0004526">
    <property type="term" value="F:ribonuclease P activity"/>
    <property type="evidence" value="ECO:0007669"/>
    <property type="project" value="UniProtKB-EC"/>
</dbReference>
<reference evidence="2 3" key="1">
    <citation type="submission" date="2024-01" db="EMBL/GenBank/DDBJ databases">
        <authorList>
            <person name="Allen C."/>
            <person name="Tagirdzhanova G."/>
        </authorList>
    </citation>
    <scope>NUCLEOTIDE SEQUENCE [LARGE SCALE GENOMIC DNA]</scope>
    <source>
        <strain evidence="2 3">CBS 573.63</strain>
    </source>
</reference>
<keyword evidence="2" id="KW-0378">Hydrolase</keyword>
<organism evidence="2 3">
    <name type="scientific">Sporothrix epigloea</name>
    <dbReference type="NCBI Taxonomy" id="1892477"/>
    <lineage>
        <taxon>Eukaryota</taxon>
        <taxon>Fungi</taxon>
        <taxon>Dikarya</taxon>
        <taxon>Ascomycota</taxon>
        <taxon>Pezizomycotina</taxon>
        <taxon>Sordariomycetes</taxon>
        <taxon>Sordariomycetidae</taxon>
        <taxon>Ophiostomatales</taxon>
        <taxon>Ophiostomataceae</taxon>
        <taxon>Sporothrix</taxon>
    </lineage>
</organism>
<comment type="caution">
    <text evidence="2">The sequence shown here is derived from an EMBL/GenBank/DDBJ whole genome shotgun (WGS) entry which is preliminary data.</text>
</comment>
<accession>A0ABP0D7R6</accession>
<feature type="region of interest" description="Disordered" evidence="1">
    <location>
        <begin position="43"/>
        <end position="105"/>
    </location>
</feature>